<keyword evidence="7" id="KW-1048">Host nucleus</keyword>
<dbReference type="SMART" id="SM00343">
    <property type="entry name" value="ZnF_C2HC"/>
    <property type="match status" value="1"/>
</dbReference>
<dbReference type="PROSITE" id="PS50158">
    <property type="entry name" value="ZF_CCHC"/>
    <property type="match status" value="1"/>
</dbReference>
<keyword evidence="8" id="KW-0479">Metal-binding</keyword>
<evidence type="ECO:0000256" key="16">
    <source>
        <dbReference type="PROSITE-ProRule" id="PRU00047"/>
    </source>
</evidence>
<dbReference type="GO" id="GO:0043657">
    <property type="term" value="C:host cell"/>
    <property type="evidence" value="ECO:0007669"/>
    <property type="project" value="GOC"/>
</dbReference>
<feature type="compositionally biased region" description="Basic residues" evidence="17">
    <location>
        <begin position="117"/>
        <end position="128"/>
    </location>
</feature>
<evidence type="ECO:0000256" key="3">
    <source>
        <dbReference type="ARBA" id="ARBA00006778"/>
    </source>
</evidence>
<evidence type="ECO:0000256" key="15">
    <source>
        <dbReference type="ARBA" id="ARBA00031336"/>
    </source>
</evidence>
<evidence type="ECO:0000256" key="5">
    <source>
        <dbReference type="ARBA" id="ARBA00022524"/>
    </source>
</evidence>
<evidence type="ECO:0000313" key="19">
    <source>
        <dbReference type="EMBL" id="AFO54490.1"/>
    </source>
</evidence>
<evidence type="ECO:0000259" key="18">
    <source>
        <dbReference type="PROSITE" id="PS50158"/>
    </source>
</evidence>
<evidence type="ECO:0000256" key="8">
    <source>
        <dbReference type="ARBA" id="ARBA00022723"/>
    </source>
</evidence>
<feature type="compositionally biased region" description="Acidic residues" evidence="17">
    <location>
        <begin position="478"/>
        <end position="487"/>
    </location>
</feature>
<keyword evidence="9 16" id="KW-0863">Zinc-finger</keyword>
<dbReference type="InterPro" id="IPR001878">
    <property type="entry name" value="Znf_CCHC"/>
</dbReference>
<dbReference type="PRINTS" id="PR00221">
    <property type="entry name" value="CAULIMOCOAT"/>
</dbReference>
<comment type="subunit">
    <text evidence="4">Interacts (via nuclear localization signal) with host importin alpha.</text>
</comment>
<dbReference type="GO" id="GO:0042025">
    <property type="term" value="C:host cell nucleus"/>
    <property type="evidence" value="ECO:0007669"/>
    <property type="project" value="UniProtKB-SubCell"/>
</dbReference>
<keyword evidence="5" id="KW-1163">Viral penetration into host nucleus</keyword>
<keyword evidence="12" id="KW-0946">Virion</keyword>
<dbReference type="GO" id="GO:0003676">
    <property type="term" value="F:nucleic acid binding"/>
    <property type="evidence" value="ECO:0007669"/>
    <property type="project" value="InterPro"/>
</dbReference>
<dbReference type="InterPro" id="IPR001988">
    <property type="entry name" value="Caulimo_coat"/>
</dbReference>
<evidence type="ECO:0000256" key="6">
    <source>
        <dbReference type="ARBA" id="ARBA00022561"/>
    </source>
</evidence>
<comment type="similarity">
    <text evidence="3">Belongs to the caulimoviridae capsid protein family.</text>
</comment>
<keyword evidence="10" id="KW-1145">T=7 icosahedral capsid protein</keyword>
<dbReference type="GO" id="GO:0075732">
    <property type="term" value="P:viral penetration into host nucleus"/>
    <property type="evidence" value="ECO:0007669"/>
    <property type="project" value="UniProtKB-KW"/>
</dbReference>
<comment type="subcellular location">
    <subcellularLocation>
        <location evidence="1">Host nucleus</location>
    </subcellularLocation>
    <subcellularLocation>
        <location evidence="2">Virion</location>
    </subcellularLocation>
</comment>
<evidence type="ECO:0000313" key="20">
    <source>
        <dbReference type="Proteomes" id="UP000052104"/>
    </source>
</evidence>
<dbReference type="SUPFAM" id="SSF57756">
    <property type="entry name" value="Retrovirus zinc finger-like domains"/>
    <property type="match status" value="1"/>
</dbReference>
<reference evidence="19 20" key="1">
    <citation type="journal article" date="2013" name="Arch. Virol.">
        <title>Complete nucleotide sequence of rose yellow vein virus, a member of the family Caulimoviridae having a novel genome organization.</title>
        <authorList>
            <person name="Mollov D."/>
            <person name="Lockhart B."/>
            <person name="Zlesak D.C."/>
            <person name="Olszewski N."/>
        </authorList>
    </citation>
    <scope>NUCLEOTIDE SEQUENCE [LARGE SCALE GENOMIC DNA]</scope>
    <source>
        <strain evidence="19 20">RYVV-MN1</strain>
    </source>
</reference>
<dbReference type="GO" id="GO:0039620">
    <property type="term" value="C:T=7 icosahedral viral capsid"/>
    <property type="evidence" value="ECO:0007669"/>
    <property type="project" value="UniProtKB-KW"/>
</dbReference>
<accession>I7CAR7</accession>
<keyword evidence="6" id="KW-0167">Capsid protein</keyword>
<evidence type="ECO:0000256" key="17">
    <source>
        <dbReference type="SAM" id="MobiDB-lite"/>
    </source>
</evidence>
<sequence>MSQISLLEKELARVSFKGEITKINLESRRNKLDNDFETISIGEITELSVLNSILGFPLEYGLDKIEDVQVNEINEMDTLEQEVQALTIGQDKQSSPISESDPESEEEIYVLDDMHKPRTKPKRKPNWSRHRDEKIWQSRRSPNLGEDLNRAYGSHEKSLPNTAINDKGIILYCDNPSTQMQEIDAWEAAMDIAVGLHPQWTAQQRLAYAENTFQGTAKLAWNAFKGSINFTNWYNVFIASGGLGKFITSTLRLEICGIESTDEEKLKLQEKAKHLLQTLRLCDISMLDKYNVIFTKLYWIAGEVTNLETLNSYFSKLPPPFNEKAKKEYVSDEKDTIGKRVRHVQNILEQYCFERRLANVTKQSVKAICAKHNPPNLDIGCRQERSVFKHKRKRKFSKKSFRKISKNRFSKKKKKKPFFKKKRKGFKPKDPKKVKCFGCQQIGHYANKCPNKKGQEFKSKVQSIEQICGFILAQECEESASDSEDSYYELISSSSDSE</sequence>
<dbReference type="RefSeq" id="YP_007761643.1">
    <property type="nucleotide sequence ID" value="NC_020999.1"/>
</dbReference>
<evidence type="ECO:0000256" key="13">
    <source>
        <dbReference type="ARBA" id="ARBA00023296"/>
    </source>
</evidence>
<dbReference type="GO" id="GO:0005198">
    <property type="term" value="F:structural molecule activity"/>
    <property type="evidence" value="ECO:0007669"/>
    <property type="project" value="InterPro"/>
</dbReference>
<evidence type="ECO:0000256" key="12">
    <source>
        <dbReference type="ARBA" id="ARBA00022844"/>
    </source>
</evidence>
<comment type="function">
    <text evidence="14">Self assembles to form an icosahedral capsid, about 50 nm in diameter, nm, composed of 420 subunits of the viral capsid protein. The capsid encapsulates the genomic dsDNA. Following virus entry into host cell, provides nuclear import of the viral genome. Virus particles do not enter the nucleus, but dock at the nuclear membrane through the interaction with host importins.</text>
</comment>
<feature type="region of interest" description="Disordered" evidence="17">
    <location>
        <begin position="87"/>
        <end position="140"/>
    </location>
</feature>
<dbReference type="Proteomes" id="UP000052104">
    <property type="component" value="Segment"/>
</dbReference>
<dbReference type="EMBL" id="JX028536">
    <property type="protein sequence ID" value="AFO54490.1"/>
    <property type="molecule type" value="Genomic_DNA"/>
</dbReference>
<dbReference type="GO" id="GO:0046718">
    <property type="term" value="P:symbiont entry into host cell"/>
    <property type="evidence" value="ECO:0007669"/>
    <property type="project" value="UniProtKB-KW"/>
</dbReference>
<dbReference type="InterPro" id="IPR036875">
    <property type="entry name" value="Znf_CCHC_sf"/>
</dbReference>
<evidence type="ECO:0000256" key="4">
    <source>
        <dbReference type="ARBA" id="ARBA00011242"/>
    </source>
</evidence>
<feature type="compositionally biased region" description="Acidic residues" evidence="17">
    <location>
        <begin position="100"/>
        <end position="110"/>
    </location>
</feature>
<protein>
    <recommendedName>
        <fullName evidence="15">Coat protein</fullName>
    </recommendedName>
</protein>
<name>I7CAR7_9VIRU</name>
<dbReference type="KEGG" id="vg:15152056"/>
<evidence type="ECO:0000256" key="14">
    <source>
        <dbReference type="ARBA" id="ARBA00024644"/>
    </source>
</evidence>
<keyword evidence="13" id="KW-1160">Virus entry into host cell</keyword>
<evidence type="ECO:0000256" key="1">
    <source>
        <dbReference type="ARBA" id="ARBA00004147"/>
    </source>
</evidence>
<dbReference type="Pfam" id="PF22909">
    <property type="entry name" value="Caulimovir_coat_dom"/>
    <property type="match status" value="1"/>
</dbReference>
<dbReference type="Gene3D" id="4.10.60.10">
    <property type="entry name" value="Zinc finger, CCHC-type"/>
    <property type="match status" value="1"/>
</dbReference>
<feature type="domain" description="CCHC-type" evidence="18">
    <location>
        <begin position="435"/>
        <end position="451"/>
    </location>
</feature>
<evidence type="ECO:0000256" key="10">
    <source>
        <dbReference type="ARBA" id="ARBA00022828"/>
    </source>
</evidence>
<organism evidence="19 20">
    <name type="scientific">Rose yellow vein virus</name>
    <dbReference type="NCBI Taxonomy" id="1213588"/>
    <lineage>
        <taxon>Viruses</taxon>
        <taxon>Riboviria</taxon>
        <taxon>Pararnavirae</taxon>
        <taxon>Artverviricota</taxon>
        <taxon>Revtraviricetes</taxon>
        <taxon>Ortervirales</taxon>
        <taxon>Caulimoviridae</taxon>
        <taxon>Rosadnavirus</taxon>
        <taxon>Rosadnavirus venarosae</taxon>
    </lineage>
</organism>
<proteinExistence type="inferred from homology"/>
<evidence type="ECO:0000256" key="7">
    <source>
        <dbReference type="ARBA" id="ARBA00022562"/>
    </source>
</evidence>
<keyword evidence="11" id="KW-0862">Zinc</keyword>
<evidence type="ECO:0000256" key="2">
    <source>
        <dbReference type="ARBA" id="ARBA00004328"/>
    </source>
</evidence>
<dbReference type="GeneID" id="15152056"/>
<evidence type="ECO:0000256" key="11">
    <source>
        <dbReference type="ARBA" id="ARBA00022833"/>
    </source>
</evidence>
<feature type="compositionally biased region" description="Low complexity" evidence="17">
    <location>
        <begin position="488"/>
        <end position="498"/>
    </location>
</feature>
<evidence type="ECO:0000256" key="9">
    <source>
        <dbReference type="ARBA" id="ARBA00022771"/>
    </source>
</evidence>
<keyword evidence="20" id="KW-1185">Reference proteome</keyword>
<feature type="region of interest" description="Disordered" evidence="17">
    <location>
        <begin position="478"/>
        <end position="498"/>
    </location>
</feature>
<dbReference type="GO" id="GO:0008270">
    <property type="term" value="F:zinc ion binding"/>
    <property type="evidence" value="ECO:0007669"/>
    <property type="project" value="UniProtKB-KW"/>
</dbReference>